<evidence type="ECO:0000313" key="2">
    <source>
        <dbReference type="Proteomes" id="UP001108280"/>
    </source>
</evidence>
<dbReference type="OrthoDB" id="9633818at2759"/>
<feature type="region of interest" description="Disordered" evidence="1">
    <location>
        <begin position="367"/>
        <end position="395"/>
    </location>
</feature>
<feature type="region of interest" description="Disordered" evidence="1">
    <location>
        <begin position="238"/>
        <end position="271"/>
    </location>
</feature>
<dbReference type="PANTHER" id="PTHR15141">
    <property type="entry name" value="TRANSCRIPTION ELONGATION FACTOR B POLYPEPTIDE 3"/>
    <property type="match status" value="1"/>
</dbReference>
<organism evidence="2 3">
    <name type="scientific">Cricetulus griseus</name>
    <name type="common">Chinese hamster</name>
    <name type="synonym">Cricetulus barabensis griseus</name>
    <dbReference type="NCBI Taxonomy" id="10029"/>
    <lineage>
        <taxon>Eukaryota</taxon>
        <taxon>Metazoa</taxon>
        <taxon>Chordata</taxon>
        <taxon>Craniata</taxon>
        <taxon>Vertebrata</taxon>
        <taxon>Euteleostomi</taxon>
        <taxon>Mammalia</taxon>
        <taxon>Eutheria</taxon>
        <taxon>Euarchontoglires</taxon>
        <taxon>Glires</taxon>
        <taxon>Rodentia</taxon>
        <taxon>Myomorpha</taxon>
        <taxon>Muroidea</taxon>
        <taxon>Cricetidae</taxon>
        <taxon>Cricetinae</taxon>
        <taxon>Cricetulus</taxon>
    </lineage>
</organism>
<feature type="compositionally biased region" description="Polar residues" evidence="1">
    <location>
        <begin position="159"/>
        <end position="172"/>
    </location>
</feature>
<feature type="compositionally biased region" description="Polar residues" evidence="1">
    <location>
        <begin position="446"/>
        <end position="456"/>
    </location>
</feature>
<evidence type="ECO:0000313" key="3">
    <source>
        <dbReference type="RefSeq" id="XP_027289672.1"/>
    </source>
</evidence>
<sequence>MEMEAECRLEALHKLRERLCTETEPRQLYKTLKKLSSLPMLGDILEEIGFKQTIKLMKKQQLLVPFAKDLAARWSEQSQFGSQQDFDFPRSPKAEIRSNSPEDKPQKPAFRGHRENGSQVLEVSSSSPQHSMIESMDTSSKQITNGSPNAEPAGKRTQRGSFWDNQLDTESQVRVGKPQGTVGQPWPLEGMKTLSSKPEAGPAKQSLSLVRAKSPGPCIQEDHHLGSFEACLDYDCSPSSSVLPPRKRKRKSTWKAEAQSPGAKVPRDKSPSCEDLNLLLVASPFPETTSNLQTCFPQDGPEDSSLQDDLESAPWACRKYFKTPVVSGGRRARPLPQNSNQGRLAKQHSRWETHCQPALEEGPLWSLHQEDSPGTHINTAQRTGSQSESQTHLKMQESLQLRLQGLCARIKNTQTKKPQGRQTKTVAFQAQVTRPGEHADSGPGTEASTENVQSLPEASGPGLLQRAPRLRLGGSSIGSNTTRAKKPAPLMAKALKGYKKWWARK</sequence>
<dbReference type="GeneID" id="113838093"/>
<name>A0A9J7K3F2_CRIGR</name>
<dbReference type="PANTHER" id="PTHR15141:SF75">
    <property type="entry name" value="ELONGIN-A"/>
    <property type="match status" value="1"/>
</dbReference>
<feature type="compositionally biased region" description="Polar residues" evidence="1">
    <location>
        <begin position="117"/>
        <end position="148"/>
    </location>
</feature>
<feature type="compositionally biased region" description="Polar residues" evidence="1">
    <location>
        <begin position="375"/>
        <end position="395"/>
    </location>
</feature>
<feature type="compositionally biased region" description="Basic and acidic residues" evidence="1">
    <location>
        <begin position="87"/>
        <end position="116"/>
    </location>
</feature>
<accession>A0A9J7K3F2</accession>
<reference evidence="3" key="1">
    <citation type="submission" date="2025-08" db="UniProtKB">
        <authorList>
            <consortium name="RefSeq"/>
        </authorList>
    </citation>
    <scope>IDENTIFICATION</scope>
    <source>
        <strain evidence="3">17A/GY</strain>
        <tissue evidence="3">Liver</tissue>
    </source>
</reference>
<feature type="region of interest" description="Disordered" evidence="1">
    <location>
        <begin position="430"/>
        <end position="491"/>
    </location>
</feature>
<protein>
    <submittedName>
        <fullName evidence="3">Elongin-A3 member D-like</fullName>
    </submittedName>
</protein>
<gene>
    <name evidence="3" type="primary">LOC113838093</name>
</gene>
<keyword evidence="2" id="KW-1185">Reference proteome</keyword>
<dbReference type="RefSeq" id="XP_027289672.1">
    <property type="nucleotide sequence ID" value="XM_027433871.1"/>
</dbReference>
<dbReference type="Proteomes" id="UP001108280">
    <property type="component" value="Unplaced"/>
</dbReference>
<feature type="region of interest" description="Disordered" evidence="1">
    <location>
        <begin position="79"/>
        <end position="208"/>
    </location>
</feature>
<dbReference type="AlphaFoldDB" id="A0A9J7K3F2"/>
<dbReference type="InterPro" id="IPR051870">
    <property type="entry name" value="Elongin-A_domain"/>
</dbReference>
<dbReference type="KEGG" id="cge:113838093"/>
<evidence type="ECO:0000256" key="1">
    <source>
        <dbReference type="SAM" id="MobiDB-lite"/>
    </source>
</evidence>
<proteinExistence type="predicted"/>